<evidence type="ECO:0000313" key="1">
    <source>
        <dbReference type="EMBL" id="GAC22174.1"/>
    </source>
</evidence>
<reference evidence="1 2" key="1">
    <citation type="journal article" date="2017" name="Antonie Van Leeuwenhoek">
        <title>Rhizobium rhizosphaerae sp. nov., a novel species isolated from rice rhizosphere.</title>
        <authorList>
            <person name="Zhao J.J."/>
            <person name="Zhang J."/>
            <person name="Zhang R.J."/>
            <person name="Zhang C.W."/>
            <person name="Yin H.Q."/>
            <person name="Zhang X.X."/>
        </authorList>
    </citation>
    <scope>NUCLEOTIDE SEQUENCE [LARGE SCALE GENOMIC DNA]</scope>
    <source>
        <strain evidence="1 2">BSs20135</strain>
    </source>
</reference>
<organism evidence="1 2">
    <name type="scientific">Paraglaciecola arctica BSs20135</name>
    <dbReference type="NCBI Taxonomy" id="493475"/>
    <lineage>
        <taxon>Bacteria</taxon>
        <taxon>Pseudomonadati</taxon>
        <taxon>Pseudomonadota</taxon>
        <taxon>Gammaproteobacteria</taxon>
        <taxon>Alteromonadales</taxon>
        <taxon>Alteromonadaceae</taxon>
        <taxon>Paraglaciecola</taxon>
    </lineage>
</organism>
<comment type="caution">
    <text evidence="1">The sequence shown here is derived from an EMBL/GenBank/DDBJ whole genome shotgun (WGS) entry which is preliminary data.</text>
</comment>
<evidence type="ECO:0008006" key="3">
    <source>
        <dbReference type="Google" id="ProtNLM"/>
    </source>
</evidence>
<dbReference type="STRING" id="493475.GARC_5239"/>
<proteinExistence type="predicted"/>
<dbReference type="Proteomes" id="UP000006327">
    <property type="component" value="Unassembled WGS sequence"/>
</dbReference>
<dbReference type="AlphaFoldDB" id="K6XND3"/>
<sequence length="47" mass="5378">MDTTPETSKHTSIQQRIHALINGKQTLSFMRFMGNHRQNMPKALPIA</sequence>
<keyword evidence="2" id="KW-1185">Reference proteome</keyword>
<protein>
    <recommendedName>
        <fullName evidence="3">Transposase</fullName>
    </recommendedName>
</protein>
<evidence type="ECO:0000313" key="2">
    <source>
        <dbReference type="Proteomes" id="UP000006327"/>
    </source>
</evidence>
<accession>K6XND3</accession>
<name>K6XND3_9ALTE</name>
<dbReference type="EMBL" id="BAEO01000068">
    <property type="protein sequence ID" value="GAC22174.1"/>
    <property type="molecule type" value="Genomic_DNA"/>
</dbReference>
<gene>
    <name evidence="1" type="ORF">GARC_5239</name>
</gene>